<feature type="compositionally biased region" description="Basic and acidic residues" evidence="1">
    <location>
        <begin position="143"/>
        <end position="166"/>
    </location>
</feature>
<feature type="compositionally biased region" description="Basic and acidic residues" evidence="1">
    <location>
        <begin position="27"/>
        <end position="43"/>
    </location>
</feature>
<gene>
    <name evidence="2" type="ORF">O181_042782</name>
</gene>
<name>A0A9Q3HG64_9BASI</name>
<evidence type="ECO:0000256" key="1">
    <source>
        <dbReference type="SAM" id="MobiDB-lite"/>
    </source>
</evidence>
<sequence>MIPTRSGSKYSIKSNGSGAGHSSQKSKRQECQPREEAQMEDSRTSTSSQRLARTFDTLIQSPDADITAIPVFRPQLFPAGSNRNLPVSVQEMVYSSQEAGVGTSSKSLDRHNEILSSSEGVHGSRKDKRASEGLDTHVLQGKNPKDKSLVEKPKHVVRGPEEEVSPRKGQQPSGSSPSLHKQQSVSTNAKKGKENPK</sequence>
<proteinExistence type="predicted"/>
<accession>A0A9Q3HG64</accession>
<feature type="compositionally biased region" description="Polar residues" evidence="1">
    <location>
        <begin position="168"/>
        <end position="189"/>
    </location>
</feature>
<keyword evidence="3" id="KW-1185">Reference proteome</keyword>
<feature type="region of interest" description="Disordered" evidence="1">
    <location>
        <begin position="1"/>
        <end position="64"/>
    </location>
</feature>
<organism evidence="2 3">
    <name type="scientific">Austropuccinia psidii MF-1</name>
    <dbReference type="NCBI Taxonomy" id="1389203"/>
    <lineage>
        <taxon>Eukaryota</taxon>
        <taxon>Fungi</taxon>
        <taxon>Dikarya</taxon>
        <taxon>Basidiomycota</taxon>
        <taxon>Pucciniomycotina</taxon>
        <taxon>Pucciniomycetes</taxon>
        <taxon>Pucciniales</taxon>
        <taxon>Sphaerophragmiaceae</taxon>
        <taxon>Austropuccinia</taxon>
    </lineage>
</organism>
<protein>
    <submittedName>
        <fullName evidence="2">Uncharacterized protein</fullName>
    </submittedName>
</protein>
<feature type="compositionally biased region" description="Polar residues" evidence="1">
    <location>
        <begin position="96"/>
        <end position="106"/>
    </location>
</feature>
<dbReference type="AlphaFoldDB" id="A0A9Q3HG64"/>
<feature type="region of interest" description="Disordered" evidence="1">
    <location>
        <begin position="96"/>
        <end position="197"/>
    </location>
</feature>
<reference evidence="2" key="1">
    <citation type="submission" date="2021-03" db="EMBL/GenBank/DDBJ databases">
        <title>Draft genome sequence of rust myrtle Austropuccinia psidii MF-1, a brazilian biotype.</title>
        <authorList>
            <person name="Quecine M.C."/>
            <person name="Pachon D.M.R."/>
            <person name="Bonatelli M.L."/>
            <person name="Correr F.H."/>
            <person name="Franceschini L.M."/>
            <person name="Leite T.F."/>
            <person name="Margarido G.R.A."/>
            <person name="Almeida C.A."/>
            <person name="Ferrarezi J.A."/>
            <person name="Labate C.A."/>
        </authorList>
    </citation>
    <scope>NUCLEOTIDE SEQUENCE</scope>
    <source>
        <strain evidence="2">MF-1</strain>
    </source>
</reference>
<evidence type="ECO:0000313" key="2">
    <source>
        <dbReference type="EMBL" id="MBW0503067.1"/>
    </source>
</evidence>
<evidence type="ECO:0000313" key="3">
    <source>
        <dbReference type="Proteomes" id="UP000765509"/>
    </source>
</evidence>
<feature type="compositionally biased region" description="Polar residues" evidence="1">
    <location>
        <begin position="1"/>
        <end position="23"/>
    </location>
</feature>
<dbReference type="EMBL" id="AVOT02017163">
    <property type="protein sequence ID" value="MBW0503067.1"/>
    <property type="molecule type" value="Genomic_DNA"/>
</dbReference>
<comment type="caution">
    <text evidence="2">The sequence shown here is derived from an EMBL/GenBank/DDBJ whole genome shotgun (WGS) entry which is preliminary data.</text>
</comment>
<dbReference type="Proteomes" id="UP000765509">
    <property type="component" value="Unassembled WGS sequence"/>
</dbReference>